<gene>
    <name evidence="3" type="ORF">AAG570_001689</name>
</gene>
<dbReference type="Proteomes" id="UP001558652">
    <property type="component" value="Unassembled WGS sequence"/>
</dbReference>
<accession>A0ABD0YB69</accession>
<name>A0ABD0YB69_9HEMI</name>
<comment type="caution">
    <text evidence="3">The sequence shown here is derived from an EMBL/GenBank/DDBJ whole genome shotgun (WGS) entry which is preliminary data.</text>
</comment>
<organism evidence="3 4">
    <name type="scientific">Ranatra chinensis</name>
    <dbReference type="NCBI Taxonomy" id="642074"/>
    <lineage>
        <taxon>Eukaryota</taxon>
        <taxon>Metazoa</taxon>
        <taxon>Ecdysozoa</taxon>
        <taxon>Arthropoda</taxon>
        <taxon>Hexapoda</taxon>
        <taxon>Insecta</taxon>
        <taxon>Pterygota</taxon>
        <taxon>Neoptera</taxon>
        <taxon>Paraneoptera</taxon>
        <taxon>Hemiptera</taxon>
        <taxon>Heteroptera</taxon>
        <taxon>Panheteroptera</taxon>
        <taxon>Nepomorpha</taxon>
        <taxon>Nepidae</taxon>
        <taxon>Ranatrinae</taxon>
        <taxon>Ranatra</taxon>
    </lineage>
</organism>
<feature type="coiled-coil region" evidence="1">
    <location>
        <begin position="832"/>
        <end position="859"/>
    </location>
</feature>
<evidence type="ECO:0000313" key="4">
    <source>
        <dbReference type="Proteomes" id="UP001558652"/>
    </source>
</evidence>
<feature type="compositionally biased region" description="Basic and acidic residues" evidence="2">
    <location>
        <begin position="232"/>
        <end position="249"/>
    </location>
</feature>
<feature type="region of interest" description="Disordered" evidence="2">
    <location>
        <begin position="1007"/>
        <end position="1034"/>
    </location>
</feature>
<dbReference type="AlphaFoldDB" id="A0ABD0YB69"/>
<dbReference type="EMBL" id="JBFDAA010000011">
    <property type="protein sequence ID" value="KAL1123919.1"/>
    <property type="molecule type" value="Genomic_DNA"/>
</dbReference>
<sequence>MRKRPRGLLKRPPEQSILSVPRSPVPLRTVSVEVLLKTEDDGEAKGSTSENSGSTRAYIEYSESSTLAESCIQAERQSMQEENILASNPQLRIEVAEPLDDFSSAQGDLGGKNIDMSPTRVRGGMTTYRRFEFGDSSFIFRVITLMPGKREESATLQERRHFFSEDELSWADNSGRDLSSGGFSSLVDHCTSWGRLQCRWENAEEDVPETTTSVQSTEVGNGTTFRIDSNSQEEKAKSSGEESRQERADQVTLPRLEEGYDPWIRLAQLENELDEAWNACCRYRQHVHQMDSDFREHVVRMERRLEEAEGEVRRSLDLAEASRLEALASSATLQREADEVAQRLLDYKELQGEHDKLKSLQELLLEQVYLPRLLPLALSGGPDGVVVSVCNYHAEGPGFDSLREENVGGWIGKRVRSRLSSVVADRCRHRLAEAHVFQKELTGHKLEYLCKAMNQIINKLCFDLDCINNIKRTVIQSDNLKLDPTGNKSGEIKKGHHEFQLHQNVSKEEPNRSLHFDNEVNCMPSGQNITDLENIKEILGLQLNIPNSISIEWLNSGIMEVKSLLVKENDDLEMLSITVGEALGDLGNNVKSLNCSVMEIEKAVERALLAGADSQIGKIISKQDVDNLVALNAVAKQIQEALGMFKLGGYQDEVTNLNGTVLEIKKAVEKLQLDRASYEMKCLSGDILDMNEKLDKFCADLKHLNGAVPQIEEALFTFQSNWQTIIMENLGGTFLEIKQQIQKLSADKVDPILNKIHELTKIFKEFMNNTFCGQSCRKLEEISGTVMQIKEAVDRLQTDRAMDLGETIFDIKEALKKIQLACPYPAVGPSPKTECREMIDRLQKTVSDLKEHHKRRRNKLKSVIASNQIEISEKERSITSLQGRLKRSRSTLKQSRDQILKQKKSGYNLQKLILTLQSERRDMVFRMKELEYQVLIEKKLRTKLEAKCRCRQPDMHQVIETSLGNGHGEDDENRAHSRGTDCFNEFRQALQEAITNLAAPNSSLVKNKKSKLINPTEHEPAEASGPPGDTLPEDFRSEDATVIRKFHVGSTG</sequence>
<keyword evidence="1" id="KW-0175">Coiled coil</keyword>
<protein>
    <submittedName>
        <fullName evidence="3">Uncharacterized protein</fullName>
    </submittedName>
</protein>
<feature type="region of interest" description="Disordered" evidence="2">
    <location>
        <begin position="1"/>
        <end position="23"/>
    </location>
</feature>
<evidence type="ECO:0000256" key="1">
    <source>
        <dbReference type="SAM" id="Coils"/>
    </source>
</evidence>
<feature type="compositionally biased region" description="Polar residues" evidence="2">
    <location>
        <begin position="209"/>
        <end position="230"/>
    </location>
</feature>
<evidence type="ECO:0000313" key="3">
    <source>
        <dbReference type="EMBL" id="KAL1123919.1"/>
    </source>
</evidence>
<feature type="region of interest" description="Disordered" evidence="2">
    <location>
        <begin position="205"/>
        <end position="250"/>
    </location>
</feature>
<reference evidence="3 4" key="1">
    <citation type="submission" date="2024-07" db="EMBL/GenBank/DDBJ databases">
        <title>Chromosome-level genome assembly of the water stick insect Ranatra chinensis (Heteroptera: Nepidae).</title>
        <authorList>
            <person name="Liu X."/>
        </authorList>
    </citation>
    <scope>NUCLEOTIDE SEQUENCE [LARGE SCALE GENOMIC DNA]</scope>
    <source>
        <strain evidence="3">Cailab_2021Rc</strain>
        <tissue evidence="3">Muscle</tissue>
    </source>
</reference>
<proteinExistence type="predicted"/>
<keyword evidence="4" id="KW-1185">Reference proteome</keyword>
<evidence type="ECO:0000256" key="2">
    <source>
        <dbReference type="SAM" id="MobiDB-lite"/>
    </source>
</evidence>